<dbReference type="Pfam" id="PF00094">
    <property type="entry name" value="VWD"/>
    <property type="match status" value="2"/>
</dbReference>
<proteinExistence type="predicted"/>
<dbReference type="CDD" id="cd19941">
    <property type="entry name" value="TIL"/>
    <property type="match status" value="3"/>
</dbReference>
<dbReference type="PROSITE" id="PS51233">
    <property type="entry name" value="VWFD"/>
    <property type="match status" value="3"/>
</dbReference>
<dbReference type="Pfam" id="PF12714">
    <property type="entry name" value="TILa"/>
    <property type="match status" value="1"/>
</dbReference>
<dbReference type="Pfam" id="PF00147">
    <property type="entry name" value="Fibrinogen_C"/>
    <property type="match status" value="1"/>
</dbReference>
<dbReference type="InterPro" id="IPR025615">
    <property type="entry name" value="TILa_dom"/>
</dbReference>
<dbReference type="Pfam" id="PF01826">
    <property type="entry name" value="TIL"/>
    <property type="match status" value="3"/>
</dbReference>
<evidence type="ECO:0000256" key="2">
    <source>
        <dbReference type="ARBA" id="ARBA00023180"/>
    </source>
</evidence>
<evidence type="ECO:0000313" key="6">
    <source>
        <dbReference type="Proteomes" id="UP000230750"/>
    </source>
</evidence>
<evidence type="ECO:0000259" key="4">
    <source>
        <dbReference type="PROSITE" id="PS51406"/>
    </source>
</evidence>
<reference evidence="5 6" key="1">
    <citation type="journal article" date="2017" name="PLoS Biol.">
        <title>The sea cucumber genome provides insights into morphological evolution and visceral regeneration.</title>
        <authorList>
            <person name="Zhang X."/>
            <person name="Sun L."/>
            <person name="Yuan J."/>
            <person name="Sun Y."/>
            <person name="Gao Y."/>
            <person name="Zhang L."/>
            <person name="Li S."/>
            <person name="Dai H."/>
            <person name="Hamel J.F."/>
            <person name="Liu C."/>
            <person name="Yu Y."/>
            <person name="Liu S."/>
            <person name="Lin W."/>
            <person name="Guo K."/>
            <person name="Jin S."/>
            <person name="Xu P."/>
            <person name="Storey K.B."/>
            <person name="Huan P."/>
            <person name="Zhang T."/>
            <person name="Zhou Y."/>
            <person name="Zhang J."/>
            <person name="Lin C."/>
            <person name="Li X."/>
            <person name="Xing L."/>
            <person name="Huo D."/>
            <person name="Sun M."/>
            <person name="Wang L."/>
            <person name="Mercier A."/>
            <person name="Li F."/>
            <person name="Yang H."/>
            <person name="Xiang J."/>
        </authorList>
    </citation>
    <scope>NUCLEOTIDE SEQUENCE [LARGE SCALE GENOMIC DNA]</scope>
    <source>
        <strain evidence="5">Shaxun</strain>
        <tissue evidence="5">Muscle</tissue>
    </source>
</reference>
<dbReference type="InterPro" id="IPR036084">
    <property type="entry name" value="Ser_inhib-like_sf"/>
</dbReference>
<dbReference type="InterPro" id="IPR014716">
    <property type="entry name" value="Fibrinogen_a/b/g_C_1"/>
</dbReference>
<dbReference type="PANTHER" id="PTHR11339:SF402">
    <property type="entry name" value="VWFD DOMAIN-CONTAINING PROTEIN"/>
    <property type="match status" value="1"/>
</dbReference>
<dbReference type="SMART" id="SM00216">
    <property type="entry name" value="VWD"/>
    <property type="match status" value="2"/>
</dbReference>
<evidence type="ECO:0000259" key="3">
    <source>
        <dbReference type="PROSITE" id="PS51233"/>
    </source>
</evidence>
<evidence type="ECO:0000313" key="5">
    <source>
        <dbReference type="EMBL" id="PIK51897.1"/>
    </source>
</evidence>
<feature type="domain" description="VWFD" evidence="3">
    <location>
        <begin position="1"/>
        <end position="106"/>
    </location>
</feature>
<dbReference type="PANTHER" id="PTHR11339">
    <property type="entry name" value="EXTRACELLULAR MATRIX GLYCOPROTEIN RELATED"/>
    <property type="match status" value="1"/>
</dbReference>
<dbReference type="STRING" id="307972.A0A2G8KV66"/>
<dbReference type="InterPro" id="IPR036056">
    <property type="entry name" value="Fibrinogen-like_C"/>
</dbReference>
<dbReference type="InterPro" id="IPR020837">
    <property type="entry name" value="Fibrinogen_CS"/>
</dbReference>
<feature type="domain" description="VWFD" evidence="3">
    <location>
        <begin position="660"/>
        <end position="837"/>
    </location>
</feature>
<dbReference type="Gene3D" id="2.10.25.10">
    <property type="entry name" value="Laminin"/>
    <property type="match status" value="3"/>
</dbReference>
<protein>
    <submittedName>
        <fullName evidence="5">Putative IgGFc-binding protein</fullName>
    </submittedName>
</protein>
<dbReference type="InterPro" id="IPR002919">
    <property type="entry name" value="TIL_dom"/>
</dbReference>
<dbReference type="EMBL" id="MRZV01000351">
    <property type="protein sequence ID" value="PIK51897.1"/>
    <property type="molecule type" value="Genomic_DNA"/>
</dbReference>
<dbReference type="PROSITE" id="PS00514">
    <property type="entry name" value="FIBRINOGEN_C_1"/>
    <property type="match status" value="1"/>
</dbReference>
<gene>
    <name evidence="5" type="ORF">BSL78_11196</name>
</gene>
<dbReference type="InterPro" id="IPR001846">
    <property type="entry name" value="VWF_type-D"/>
</dbReference>
<evidence type="ECO:0000256" key="1">
    <source>
        <dbReference type="ARBA" id="ARBA00023157"/>
    </source>
</evidence>
<dbReference type="SMART" id="SM00832">
    <property type="entry name" value="C8"/>
    <property type="match status" value="1"/>
</dbReference>
<dbReference type="OrthoDB" id="3438930at2759"/>
<dbReference type="InterPro" id="IPR002181">
    <property type="entry name" value="Fibrinogen_a/b/g_C_dom"/>
</dbReference>
<dbReference type="Gene3D" id="3.90.215.10">
    <property type="entry name" value="Gamma Fibrinogen, chain A, domain 1"/>
    <property type="match status" value="1"/>
</dbReference>
<dbReference type="InterPro" id="IPR014853">
    <property type="entry name" value="VWF/SSPO/ZAN-like_Cys-rich_dom"/>
</dbReference>
<keyword evidence="1" id="KW-1015">Disulfide bond</keyword>
<dbReference type="SUPFAM" id="SSF57567">
    <property type="entry name" value="Serine protease inhibitors"/>
    <property type="match status" value="3"/>
</dbReference>
<dbReference type="SMART" id="SM00186">
    <property type="entry name" value="FBG"/>
    <property type="match status" value="1"/>
</dbReference>
<accession>A0A2G8KV66</accession>
<sequence>MSTDPVFIEELSDIIHIYTDFGLYIESYIGKYSSNFHYESVYVNLPQTYEGKVCGLLGDADGHTNDFPEANNGDKWKTGSNCETPGDYDPCPVGSSAWTAASRLCQFDRLDEDCKDFVNQRETLLNSCIKDVCESNYDQEVVCHWLKAYANECRLRGGSPGTWWDDVPQCVEPCTDPKSEWTDCGSKCFPTCREQTVPSDCEDSTCEAGCRCKEGTYQENGKCVFRHQCGCSLEDGNYIQDGTSHMFEDCSTRCTCDLGESICETAGCKVNEECKVMAGKADCYCADGYKRRGTECTNEPCHTEIWGEVHVLTFDGQSFPYHGLCWFTLINTTGSQNLADFEIQGRILTSTDFNQLPILRGVLFIFNEDEFELNDQNPDIPGYPQLLVNGHKPHRHDDPTTSLTIEVNLASEVIVISTDWLDLRFHYKNHSLNVDLDYKYTNHLSGMCGSCNGNISDDLILPNENEPSSLSDFAKYWAQEDGIDCTLPEEVMAVSSLQHFNLSEAKDVCYEIIRRSGPYRDCLEVVDGHRYYNSCIYDYFFMKEPGIVGLHAGQYREACKYEGIDIEINENSIQCPSGMTYNPGSSSCQETCSNETYAKTCQGSCVCPEGMVLDKYRCVYRKDCGCDTPYGVYISVGEEYINNDCSVRCTCGKGSKCHVSIINATQKPRVQSFLIAEPVIVGMGIPAMVQYVNFSYQITGDLPAFRLIGRFGDAADTIHRLIGLRLEYIGLEYELTEDGTLSLDGDEMYVPYGDDHVSVSLLIDGKAIFSTDFGLTIMYDLSSMATITIAMEWLDMTAGLCGTCNNKQEDEFLMPYGSIANNVMEFGNSWLVDDGCTPNQKSIDPLVILSTEQEMLGKASCYIIGDPYGFFSPCHDYVNPKEHYDGCVSDYLIDPRYFCDAIESYATRCKARGGPRLNWRLTLTQCSMACPGGSSYNDCGEACNPSCVDPYGLTYCDIDCIETCTCPFGTLMMNTTCVRLHECPCFITDVGVINEGDSYVDPLCNSRYTCQEQTLLRDEDYSCGENALCTDRGNEHGCSVKTAMTGMDKLVFHKRVDGTENFDRDWEDYKNGFGHLNAEFWLGNEAIHYVSSQKIYSMRVDLLDTSGYSTYANYEVTSVGSMEQNYVLHWEGFTGTVIVNALTSHNDMAFSTFDRDNDLSNGNCAAQYPGGWWFNNCYYSNLNGDYGSGNYWMPVVAEESEMKLRPQGAS</sequence>
<dbReference type="PROSITE" id="PS51406">
    <property type="entry name" value="FIBRINOGEN_C_2"/>
    <property type="match status" value="1"/>
</dbReference>
<organism evidence="5 6">
    <name type="scientific">Stichopus japonicus</name>
    <name type="common">Sea cucumber</name>
    <dbReference type="NCBI Taxonomy" id="307972"/>
    <lineage>
        <taxon>Eukaryota</taxon>
        <taxon>Metazoa</taxon>
        <taxon>Echinodermata</taxon>
        <taxon>Eleutherozoa</taxon>
        <taxon>Echinozoa</taxon>
        <taxon>Holothuroidea</taxon>
        <taxon>Aspidochirotacea</taxon>
        <taxon>Aspidochirotida</taxon>
        <taxon>Stichopodidae</taxon>
        <taxon>Apostichopus</taxon>
    </lineage>
</organism>
<keyword evidence="6" id="KW-1185">Reference proteome</keyword>
<dbReference type="SUPFAM" id="SSF56496">
    <property type="entry name" value="Fibrinogen C-terminal domain-like"/>
    <property type="match status" value="1"/>
</dbReference>
<comment type="caution">
    <text evidence="5">The sequence shown here is derived from an EMBL/GenBank/DDBJ whole genome shotgun (WGS) entry which is preliminary data.</text>
</comment>
<dbReference type="CDD" id="cd00087">
    <property type="entry name" value="FReD"/>
    <property type="match status" value="1"/>
</dbReference>
<dbReference type="Proteomes" id="UP000230750">
    <property type="component" value="Unassembled WGS sequence"/>
</dbReference>
<feature type="domain" description="VWFD" evidence="3">
    <location>
        <begin position="301"/>
        <end position="486"/>
    </location>
</feature>
<keyword evidence="2" id="KW-0325">Glycoprotein</keyword>
<feature type="domain" description="Fibrinogen C-terminal" evidence="4">
    <location>
        <begin position="1001"/>
        <end position="1210"/>
    </location>
</feature>
<dbReference type="Pfam" id="PF08742">
    <property type="entry name" value="C8"/>
    <property type="match status" value="2"/>
</dbReference>
<dbReference type="InterPro" id="IPR050780">
    <property type="entry name" value="Mucin_vWF_Thrombospondin_sf"/>
</dbReference>
<name>A0A2G8KV66_STIJA</name>
<dbReference type="AlphaFoldDB" id="A0A2G8KV66"/>